<dbReference type="InterPro" id="IPR050749">
    <property type="entry name" value="Glycosyl_Hydrolase_47"/>
</dbReference>
<evidence type="ECO:0000313" key="10">
    <source>
        <dbReference type="EMBL" id="KAJ6221815.1"/>
    </source>
</evidence>
<feature type="binding site" evidence="6">
    <location>
        <position position="583"/>
    </location>
    <ligand>
        <name>Ca(2+)</name>
        <dbReference type="ChEBI" id="CHEBI:29108"/>
    </ligand>
</feature>
<dbReference type="Pfam" id="PF01532">
    <property type="entry name" value="Glyco_hydro_47"/>
    <property type="match status" value="1"/>
</dbReference>
<proteinExistence type="inferred from homology"/>
<dbReference type="GO" id="GO:0000139">
    <property type="term" value="C:Golgi membrane"/>
    <property type="evidence" value="ECO:0007669"/>
    <property type="project" value="TreeGrafter"/>
</dbReference>
<dbReference type="GO" id="GO:0005783">
    <property type="term" value="C:endoplasmic reticulum"/>
    <property type="evidence" value="ECO:0007669"/>
    <property type="project" value="TreeGrafter"/>
</dbReference>
<sequence length="592" mass="69648">MEDKNSETEKLHCKEGVRENFELEIDPKLYVWDKYFYRDRRFKIALYIFLIILIISLILTLVLFYIRPIHYYDPWNYDDKNGSTTKSFKQLVSDFSKKQSSTEYDQNDYKNTTATELSPKNTLKKDPQTILRKKFIKKIAYKVWDRYERYAWGQDTLRPLTKEYSFHKYGINSGLTIVTSLSTLWIMGMTEQFDRGRQWIENNLHFNQINQYVNVHDTITQFVGSLLSCYALTDDPMFRDKALEIAERLELAYHPITGLPYGEFIPSTGLVTDTTPNLSTIGGQQLEYRFLSEITGIRKFYNRVQLIQNRLHTIKKVDGLYRKQMYVETGQWVNELVTFAKPCSIFYSSLIKSTIRSKWNDTLSMKMYVDAIEAAFKMDLFPISRNGLQFVRNYHQAGKKYGDFMNYDSCYIGAMLALGASARKHFLSYNSEHIKTEMNLAESITRTCHEASIRSKSGLPPHHFYFNHAEEATNMRSTHQEFHLSSELMESYFVLWRLTGNKQYREFAWELFESITLNCETENGFSNVQNVNHEPIHLNNYQDATFLAATLKYLYLIFTDKDDDEVENSHSKLILLDEWVFNSFGQPFPVKK</sequence>
<feature type="disulfide bond" evidence="7">
    <location>
        <begin position="410"/>
        <end position="448"/>
    </location>
</feature>
<keyword evidence="9" id="KW-1133">Transmembrane helix</keyword>
<dbReference type="AlphaFoldDB" id="A0A9Q0RPQ0"/>
<keyword evidence="6" id="KW-0479">Metal-binding</keyword>
<accession>A0A9Q0RPQ0</accession>
<evidence type="ECO:0000256" key="9">
    <source>
        <dbReference type="SAM" id="Phobius"/>
    </source>
</evidence>
<dbReference type="InterPro" id="IPR036026">
    <property type="entry name" value="Seven-hairpin_glycosidases"/>
</dbReference>
<dbReference type="Proteomes" id="UP001142055">
    <property type="component" value="Chromosome 1"/>
</dbReference>
<organism evidence="10 11">
    <name type="scientific">Blomia tropicalis</name>
    <name type="common">Mite</name>
    <dbReference type="NCBI Taxonomy" id="40697"/>
    <lineage>
        <taxon>Eukaryota</taxon>
        <taxon>Metazoa</taxon>
        <taxon>Ecdysozoa</taxon>
        <taxon>Arthropoda</taxon>
        <taxon>Chelicerata</taxon>
        <taxon>Arachnida</taxon>
        <taxon>Acari</taxon>
        <taxon>Acariformes</taxon>
        <taxon>Sarcoptiformes</taxon>
        <taxon>Astigmata</taxon>
        <taxon>Glycyphagoidea</taxon>
        <taxon>Echimyopodidae</taxon>
        <taxon>Blomia</taxon>
    </lineage>
</organism>
<dbReference type="SUPFAM" id="SSF48225">
    <property type="entry name" value="Seven-hairpin glycosidases"/>
    <property type="match status" value="1"/>
</dbReference>
<evidence type="ECO:0000256" key="7">
    <source>
        <dbReference type="PIRSR" id="PIRSR601382-3"/>
    </source>
</evidence>
<dbReference type="GO" id="GO:0005975">
    <property type="term" value="P:carbohydrate metabolic process"/>
    <property type="evidence" value="ECO:0007669"/>
    <property type="project" value="InterPro"/>
</dbReference>
<keyword evidence="9" id="KW-0812">Transmembrane</keyword>
<dbReference type="EC" id="3.2.1.-" evidence="8"/>
<dbReference type="EMBL" id="JAPWDV010000001">
    <property type="protein sequence ID" value="KAJ6221815.1"/>
    <property type="molecule type" value="Genomic_DNA"/>
</dbReference>
<feature type="transmembrane region" description="Helical" evidence="9">
    <location>
        <begin position="44"/>
        <end position="66"/>
    </location>
</feature>
<name>A0A9Q0RPQ0_BLOTA</name>
<reference evidence="10" key="1">
    <citation type="submission" date="2022-12" db="EMBL/GenBank/DDBJ databases">
        <title>Genome assemblies of Blomia tropicalis.</title>
        <authorList>
            <person name="Cui Y."/>
        </authorList>
    </citation>
    <scope>NUCLEOTIDE SEQUENCE</scope>
    <source>
        <tissue evidence="10">Adult mites</tissue>
    </source>
</reference>
<dbReference type="GO" id="GO:0005509">
    <property type="term" value="F:calcium ion binding"/>
    <property type="evidence" value="ECO:0007669"/>
    <property type="project" value="InterPro"/>
</dbReference>
<comment type="pathway">
    <text evidence="2">Protein modification; protein glycosylation.</text>
</comment>
<evidence type="ECO:0000256" key="1">
    <source>
        <dbReference type="ARBA" id="ARBA00001913"/>
    </source>
</evidence>
<evidence type="ECO:0000256" key="5">
    <source>
        <dbReference type="ARBA" id="ARBA00023157"/>
    </source>
</evidence>
<keyword evidence="6" id="KW-0106">Calcium</keyword>
<keyword evidence="8" id="KW-0326">Glycosidase</keyword>
<evidence type="ECO:0000256" key="4">
    <source>
        <dbReference type="ARBA" id="ARBA00022801"/>
    </source>
</evidence>
<dbReference type="PANTHER" id="PTHR11742">
    <property type="entry name" value="MANNOSYL-OLIGOSACCHARIDE ALPHA-1,2-MANNOSIDASE-RELATED"/>
    <property type="match status" value="1"/>
</dbReference>
<dbReference type="PRINTS" id="PR00747">
    <property type="entry name" value="GLYHDRLASE47"/>
</dbReference>
<evidence type="ECO:0000256" key="8">
    <source>
        <dbReference type="RuleBase" id="RU361193"/>
    </source>
</evidence>
<keyword evidence="4 8" id="KW-0378">Hydrolase</keyword>
<keyword evidence="11" id="KW-1185">Reference proteome</keyword>
<keyword evidence="5 7" id="KW-1015">Disulfide bond</keyword>
<dbReference type="GO" id="GO:0004571">
    <property type="term" value="F:mannosyl-oligosaccharide 1,2-alpha-mannosidase activity"/>
    <property type="evidence" value="ECO:0007669"/>
    <property type="project" value="InterPro"/>
</dbReference>
<evidence type="ECO:0000256" key="2">
    <source>
        <dbReference type="ARBA" id="ARBA00004922"/>
    </source>
</evidence>
<keyword evidence="9" id="KW-0472">Membrane</keyword>
<evidence type="ECO:0000313" key="11">
    <source>
        <dbReference type="Proteomes" id="UP001142055"/>
    </source>
</evidence>
<protein>
    <recommendedName>
        <fullName evidence="8">alpha-1,2-Mannosidase</fullName>
        <ecNumber evidence="8">3.2.1.-</ecNumber>
    </recommendedName>
</protein>
<evidence type="ECO:0000256" key="6">
    <source>
        <dbReference type="PIRSR" id="PIRSR601382-2"/>
    </source>
</evidence>
<gene>
    <name evidence="10" type="ORF">RDWZM_000360</name>
</gene>
<comment type="similarity">
    <text evidence="3 8">Belongs to the glycosyl hydrolase 47 family.</text>
</comment>
<evidence type="ECO:0000256" key="3">
    <source>
        <dbReference type="ARBA" id="ARBA00007658"/>
    </source>
</evidence>
<comment type="caution">
    <text evidence="10">The sequence shown here is derived from an EMBL/GenBank/DDBJ whole genome shotgun (WGS) entry which is preliminary data.</text>
</comment>
<dbReference type="Gene3D" id="1.50.10.10">
    <property type="match status" value="1"/>
</dbReference>
<dbReference type="PANTHER" id="PTHR11742:SF6">
    <property type="entry name" value="MANNOSYL-OLIGOSACCHARIDE ALPHA-1,2-MANNOSIDASE IA-RELATED"/>
    <property type="match status" value="1"/>
</dbReference>
<dbReference type="InterPro" id="IPR001382">
    <property type="entry name" value="Glyco_hydro_47"/>
</dbReference>
<dbReference type="InterPro" id="IPR012341">
    <property type="entry name" value="6hp_glycosidase-like_sf"/>
</dbReference>
<comment type="cofactor">
    <cofactor evidence="1 6">
        <name>Ca(2+)</name>
        <dbReference type="ChEBI" id="CHEBI:29108"/>
    </cofactor>
</comment>